<dbReference type="PANTHER" id="PTHR43537">
    <property type="entry name" value="TRANSCRIPTIONAL REGULATOR, GNTR FAMILY"/>
    <property type="match status" value="1"/>
</dbReference>
<organism evidence="5 6">
    <name type="scientific">Paenibacillus mendelii</name>
    <dbReference type="NCBI Taxonomy" id="206163"/>
    <lineage>
        <taxon>Bacteria</taxon>
        <taxon>Bacillati</taxon>
        <taxon>Bacillota</taxon>
        <taxon>Bacilli</taxon>
        <taxon>Bacillales</taxon>
        <taxon>Paenibacillaceae</taxon>
        <taxon>Paenibacillus</taxon>
    </lineage>
</organism>
<dbReference type="PANTHER" id="PTHR43537:SF24">
    <property type="entry name" value="GLUCONATE OPERON TRANSCRIPTIONAL REPRESSOR"/>
    <property type="match status" value="1"/>
</dbReference>
<keyword evidence="1" id="KW-0805">Transcription regulation</keyword>
<keyword evidence="3" id="KW-0804">Transcription</keyword>
<dbReference type="Pfam" id="PF07729">
    <property type="entry name" value="FCD"/>
    <property type="match status" value="1"/>
</dbReference>
<dbReference type="InterPro" id="IPR036388">
    <property type="entry name" value="WH-like_DNA-bd_sf"/>
</dbReference>
<keyword evidence="2" id="KW-0238">DNA-binding</keyword>
<keyword evidence="6" id="KW-1185">Reference proteome</keyword>
<reference evidence="5 6" key="1">
    <citation type="submission" date="2024-09" db="EMBL/GenBank/DDBJ databases">
        <authorList>
            <person name="Sun Q."/>
            <person name="Mori K."/>
        </authorList>
    </citation>
    <scope>NUCLEOTIDE SEQUENCE [LARGE SCALE GENOMIC DNA]</scope>
    <source>
        <strain evidence="5 6">CCM 4839</strain>
    </source>
</reference>
<dbReference type="SUPFAM" id="SSF48008">
    <property type="entry name" value="GntR ligand-binding domain-like"/>
    <property type="match status" value="1"/>
</dbReference>
<protein>
    <submittedName>
        <fullName evidence="5">GntR family transcriptional regulator</fullName>
    </submittedName>
</protein>
<dbReference type="SMART" id="SM00345">
    <property type="entry name" value="HTH_GNTR"/>
    <property type="match status" value="1"/>
</dbReference>
<evidence type="ECO:0000256" key="3">
    <source>
        <dbReference type="ARBA" id="ARBA00023163"/>
    </source>
</evidence>
<dbReference type="EMBL" id="JBHLVF010000006">
    <property type="protein sequence ID" value="MFC0390307.1"/>
    <property type="molecule type" value="Genomic_DNA"/>
</dbReference>
<dbReference type="Pfam" id="PF00392">
    <property type="entry name" value="GntR"/>
    <property type="match status" value="1"/>
</dbReference>
<accession>A0ABV6J431</accession>
<dbReference type="InterPro" id="IPR036390">
    <property type="entry name" value="WH_DNA-bd_sf"/>
</dbReference>
<dbReference type="RefSeq" id="WP_204819199.1">
    <property type="nucleotide sequence ID" value="NZ_JANHOF010000003.1"/>
</dbReference>
<evidence type="ECO:0000259" key="4">
    <source>
        <dbReference type="PROSITE" id="PS50949"/>
    </source>
</evidence>
<proteinExistence type="predicted"/>
<dbReference type="InterPro" id="IPR008920">
    <property type="entry name" value="TF_FadR/GntR_C"/>
</dbReference>
<comment type="caution">
    <text evidence="5">The sequence shown here is derived from an EMBL/GenBank/DDBJ whole genome shotgun (WGS) entry which is preliminary data.</text>
</comment>
<dbReference type="InterPro" id="IPR011711">
    <property type="entry name" value="GntR_C"/>
</dbReference>
<evidence type="ECO:0000313" key="5">
    <source>
        <dbReference type="EMBL" id="MFC0390307.1"/>
    </source>
</evidence>
<evidence type="ECO:0000256" key="1">
    <source>
        <dbReference type="ARBA" id="ARBA00023015"/>
    </source>
</evidence>
<dbReference type="PROSITE" id="PS50949">
    <property type="entry name" value="HTH_GNTR"/>
    <property type="match status" value="1"/>
</dbReference>
<evidence type="ECO:0000256" key="2">
    <source>
        <dbReference type="ARBA" id="ARBA00023125"/>
    </source>
</evidence>
<evidence type="ECO:0000313" key="6">
    <source>
        <dbReference type="Proteomes" id="UP001589818"/>
    </source>
</evidence>
<dbReference type="Gene3D" id="1.10.10.10">
    <property type="entry name" value="Winged helix-like DNA-binding domain superfamily/Winged helix DNA-binding domain"/>
    <property type="match status" value="1"/>
</dbReference>
<dbReference type="InterPro" id="IPR000524">
    <property type="entry name" value="Tscrpt_reg_HTH_GntR"/>
</dbReference>
<dbReference type="Gene3D" id="1.20.120.530">
    <property type="entry name" value="GntR ligand-binding domain-like"/>
    <property type="match status" value="1"/>
</dbReference>
<dbReference type="PRINTS" id="PR00035">
    <property type="entry name" value="HTHGNTR"/>
</dbReference>
<sequence length="229" mass="26132">MLKNQSPEESNRNQQTKEVIRIIRMNIISGKLTSESSIVESQLAAELGVSRGPIRAALQSLEQEGLVKSMPNGRTVVVGFTLKAVEDIFDLRLMLEHKALQLILDNEMVDYFPILAVLDRIREVNNHANIEDLTQTITEVDIQFHRSIMIMSENHAILQAWNLMANTIYAALNISNGTFYTDFFEYYKSHKRLSDLIIQRNPLALDEITLQITHSKDLVSTQLKKHLKS</sequence>
<gene>
    <name evidence="5" type="ORF">ACFFJ8_02840</name>
</gene>
<dbReference type="Proteomes" id="UP001589818">
    <property type="component" value="Unassembled WGS sequence"/>
</dbReference>
<dbReference type="CDD" id="cd07377">
    <property type="entry name" value="WHTH_GntR"/>
    <property type="match status" value="1"/>
</dbReference>
<name>A0ABV6J431_9BACL</name>
<feature type="domain" description="HTH gntR-type" evidence="4">
    <location>
        <begin position="13"/>
        <end position="80"/>
    </location>
</feature>
<dbReference type="SUPFAM" id="SSF46785">
    <property type="entry name" value="Winged helix' DNA-binding domain"/>
    <property type="match status" value="1"/>
</dbReference>